<dbReference type="EMBL" id="CAICTM010000090">
    <property type="protein sequence ID" value="CAB9500754.1"/>
    <property type="molecule type" value="Genomic_DNA"/>
</dbReference>
<keyword evidence="2" id="KW-1185">Reference proteome</keyword>
<evidence type="ECO:0000313" key="2">
    <source>
        <dbReference type="Proteomes" id="UP001153069"/>
    </source>
</evidence>
<protein>
    <submittedName>
        <fullName evidence="1">Uncharacterized protein</fullName>
    </submittedName>
</protein>
<sequence length="531" mass="61142">MMRAATFSLFVLACIHLGYILGPTMLLPTRYCELFLASSMLLSLYAHRFFFSNTDWQIYCIFLLVRCCSPHSYPVSQVLYGLTWIWKLYQLATFQPPQRVAQLGWRRVLAEFSGPQLWVNAATYLSVSTTKVPQCRRKYSVGQLELKRPTFRSRLAALPAPIVVPAVDWIYCWYNTPLVNTLKFLTMATCPRTMNDATQQQPWGPFRGTIYSVQKNDAESEEIVETIHNMFSPRELYPNMRAYYDSANDNALPHTIQYLRLEKEKWVVHEGVTKTNPNYTEHLQALERARFLHDFAGVHLIVHIWFEDYLVCADHCLHPDDVLLRKHFVNMGSTSGYHASLGPLSFDHDYNGVGRYFRIPESSSYLEEFDLSKTRHLNANVLEHMKVNITYNAPTIESCHVTQLYGEAFQMFATDLLKDCQSQLPSDKGDHIAEGRSNMIAEINERHNTEISTMEDLLVNHLLLVLQHSLVHEGAVSRMGSVDQGNYQTAFHPDNGYHYTLESVLGNKLHHRSALVKTFLPPSKMEYGIQW</sequence>
<gene>
    <name evidence="1" type="ORF">SEMRO_91_G047700.1</name>
</gene>
<proteinExistence type="predicted"/>
<dbReference type="AlphaFoldDB" id="A0A9N8DDP6"/>
<name>A0A9N8DDP6_9STRA</name>
<organism evidence="1 2">
    <name type="scientific">Seminavis robusta</name>
    <dbReference type="NCBI Taxonomy" id="568900"/>
    <lineage>
        <taxon>Eukaryota</taxon>
        <taxon>Sar</taxon>
        <taxon>Stramenopiles</taxon>
        <taxon>Ochrophyta</taxon>
        <taxon>Bacillariophyta</taxon>
        <taxon>Bacillariophyceae</taxon>
        <taxon>Bacillariophycidae</taxon>
        <taxon>Naviculales</taxon>
        <taxon>Naviculaceae</taxon>
        <taxon>Seminavis</taxon>
    </lineage>
</organism>
<dbReference type="Proteomes" id="UP001153069">
    <property type="component" value="Unassembled WGS sequence"/>
</dbReference>
<evidence type="ECO:0000313" key="1">
    <source>
        <dbReference type="EMBL" id="CAB9500754.1"/>
    </source>
</evidence>
<accession>A0A9N8DDP6</accession>
<comment type="caution">
    <text evidence="1">The sequence shown here is derived from an EMBL/GenBank/DDBJ whole genome shotgun (WGS) entry which is preliminary data.</text>
</comment>
<reference evidence="1" key="1">
    <citation type="submission" date="2020-06" db="EMBL/GenBank/DDBJ databases">
        <authorList>
            <consortium name="Plant Systems Biology data submission"/>
        </authorList>
    </citation>
    <scope>NUCLEOTIDE SEQUENCE</scope>
    <source>
        <strain evidence="1">D6</strain>
    </source>
</reference>